<reference evidence="1" key="1">
    <citation type="journal article" date="2014" name="Int. J. Syst. Evol. Microbiol.">
        <title>Complete genome sequence of Corynebacterium casei LMG S-19264T (=DSM 44701T), isolated from a smear-ripened cheese.</title>
        <authorList>
            <consortium name="US DOE Joint Genome Institute (JGI-PGF)"/>
            <person name="Walter F."/>
            <person name="Albersmeier A."/>
            <person name="Kalinowski J."/>
            <person name="Ruckert C."/>
        </authorList>
    </citation>
    <scope>NUCLEOTIDE SEQUENCE</scope>
    <source>
        <strain evidence="1">CCM 8711</strain>
    </source>
</reference>
<dbReference type="EMBL" id="BMDO01000006">
    <property type="protein sequence ID" value="GGI51196.1"/>
    <property type="molecule type" value="Genomic_DNA"/>
</dbReference>
<protein>
    <submittedName>
        <fullName evidence="1">Uncharacterized protein</fullName>
    </submittedName>
</protein>
<gene>
    <name evidence="1" type="ORF">GCM10011425_24080</name>
</gene>
<dbReference type="AlphaFoldDB" id="A0A917J9X8"/>
<proteinExistence type="predicted"/>
<dbReference type="Pfam" id="PF20459">
    <property type="entry name" value="DUF6712"/>
    <property type="match status" value="1"/>
</dbReference>
<dbReference type="InterPro" id="IPR046558">
    <property type="entry name" value="DUF6712"/>
</dbReference>
<organism evidence="1 2">
    <name type="scientific">Mucilaginibacter galii</name>
    <dbReference type="NCBI Taxonomy" id="2005073"/>
    <lineage>
        <taxon>Bacteria</taxon>
        <taxon>Pseudomonadati</taxon>
        <taxon>Bacteroidota</taxon>
        <taxon>Sphingobacteriia</taxon>
        <taxon>Sphingobacteriales</taxon>
        <taxon>Sphingobacteriaceae</taxon>
        <taxon>Mucilaginibacter</taxon>
    </lineage>
</organism>
<name>A0A917J9X8_9SPHI</name>
<dbReference type="Proteomes" id="UP000662074">
    <property type="component" value="Unassembled WGS sequence"/>
</dbReference>
<evidence type="ECO:0000313" key="1">
    <source>
        <dbReference type="EMBL" id="GGI51196.1"/>
    </source>
</evidence>
<sequence>MTDNQTTTPLSGNWGIITPAIFQQFEDISINVKPERLQVYIKKAQELDLKPFLSYPLYYQLNKYFEADGQMKTDTPQVYKNLVNGCEYTDRSGYISRYEGLIPTLVYFTFARFIEGNGVHYTATGPVIKQYDNAQAVSTQDLTRLVQQQRSVANAHANEVEKFLQDKQNDYPLWRYNERNKSARQSGPRIRSVDRTNFNDVTGIAEIDNFLPLDIFL</sequence>
<accession>A0A917J9X8</accession>
<comment type="caution">
    <text evidence="1">The sequence shown here is derived from an EMBL/GenBank/DDBJ whole genome shotgun (WGS) entry which is preliminary data.</text>
</comment>
<evidence type="ECO:0000313" key="2">
    <source>
        <dbReference type="Proteomes" id="UP000662074"/>
    </source>
</evidence>
<dbReference type="RefSeq" id="WP_188417064.1">
    <property type="nucleotide sequence ID" value="NZ_BMDO01000006.1"/>
</dbReference>
<reference evidence="1" key="2">
    <citation type="submission" date="2020-09" db="EMBL/GenBank/DDBJ databases">
        <authorList>
            <person name="Sun Q."/>
            <person name="Sedlacek I."/>
        </authorList>
    </citation>
    <scope>NUCLEOTIDE SEQUENCE</scope>
    <source>
        <strain evidence="1">CCM 8711</strain>
    </source>
</reference>
<keyword evidence="2" id="KW-1185">Reference proteome</keyword>